<evidence type="ECO:0000313" key="2">
    <source>
        <dbReference type="EMBL" id="KAG6946735.1"/>
    </source>
</evidence>
<comment type="caution">
    <text evidence="2">The sequence shown here is derived from an EMBL/GenBank/DDBJ whole genome shotgun (WGS) entry which is preliminary data.</text>
</comment>
<evidence type="ECO:0000256" key="1">
    <source>
        <dbReference type="SAM" id="MobiDB-lite"/>
    </source>
</evidence>
<protein>
    <submittedName>
        <fullName evidence="2">Uncharacterized protein</fullName>
    </submittedName>
</protein>
<name>A0A8T1TRZ1_9STRA</name>
<dbReference type="Proteomes" id="UP000688947">
    <property type="component" value="Unassembled WGS sequence"/>
</dbReference>
<dbReference type="EMBL" id="JAENGZ010001687">
    <property type="protein sequence ID" value="KAG6946735.1"/>
    <property type="molecule type" value="Genomic_DNA"/>
</dbReference>
<evidence type="ECO:0000313" key="3">
    <source>
        <dbReference type="Proteomes" id="UP000688947"/>
    </source>
</evidence>
<feature type="region of interest" description="Disordered" evidence="1">
    <location>
        <begin position="1"/>
        <end position="22"/>
    </location>
</feature>
<feature type="region of interest" description="Disordered" evidence="1">
    <location>
        <begin position="40"/>
        <end position="63"/>
    </location>
</feature>
<organism evidence="2 3">
    <name type="scientific">Phytophthora cactorum</name>
    <dbReference type="NCBI Taxonomy" id="29920"/>
    <lineage>
        <taxon>Eukaryota</taxon>
        <taxon>Sar</taxon>
        <taxon>Stramenopiles</taxon>
        <taxon>Oomycota</taxon>
        <taxon>Peronosporomycetes</taxon>
        <taxon>Peronosporales</taxon>
        <taxon>Peronosporaceae</taxon>
        <taxon>Phytophthora</taxon>
    </lineage>
</organism>
<dbReference type="AlphaFoldDB" id="A0A8T1TRZ1"/>
<reference evidence="2" key="1">
    <citation type="submission" date="2021-01" db="EMBL/GenBank/DDBJ databases">
        <title>Phytophthora aleatoria, a newly-described species from Pinus radiata is distinct from Phytophthora cactorum isolates based on comparative genomics.</title>
        <authorList>
            <person name="Mcdougal R."/>
            <person name="Panda P."/>
            <person name="Williams N."/>
            <person name="Studholme D.J."/>
        </authorList>
    </citation>
    <scope>NUCLEOTIDE SEQUENCE</scope>
    <source>
        <strain evidence="2">NZFS 3830</strain>
    </source>
</reference>
<feature type="compositionally biased region" description="Polar residues" evidence="1">
    <location>
        <begin position="104"/>
        <end position="113"/>
    </location>
</feature>
<sequence length="113" mass="12781">MRQDGRRTRPTGPHSYRKDSMYDTHVLLENLLVIPNYEQTQETVSRKTPLRKDANQSALSRDCGSASQQLAVATSSAACSPMTRPSPLFRSPARHCSIRPPRPNSNRKQQPRH</sequence>
<feature type="region of interest" description="Disordered" evidence="1">
    <location>
        <begin position="77"/>
        <end position="113"/>
    </location>
</feature>
<gene>
    <name evidence="2" type="ORF">JG687_00016599</name>
</gene>
<proteinExistence type="predicted"/>
<accession>A0A8T1TRZ1</accession>